<evidence type="ECO:0000313" key="2">
    <source>
        <dbReference type="Proteomes" id="UP001150942"/>
    </source>
</evidence>
<comment type="caution">
    <text evidence="1">The sequence shown here is derived from an EMBL/GenBank/DDBJ whole genome shotgun (WGS) entry which is preliminary data.</text>
</comment>
<sequence>MPLNSSEFNHLDAATSLSRALQSEKIHYLFLGGYATGLIGGNRVTEVHISPNIPSRPHDLTNIQDVDVLTEKDCRELLLKRPGFTRSGDGKLVYDYRRTKVYVDVMGPLMAHLRPPNNGSLQRESRGSSRAPAEHIKLLLSEYWDSTDLI</sequence>
<reference evidence="1" key="2">
    <citation type="journal article" date="2023" name="IMA Fungus">
        <title>Comparative genomic study of the Penicillium genus elucidates a diverse pangenome and 15 lateral gene transfer events.</title>
        <authorList>
            <person name="Petersen C."/>
            <person name="Sorensen T."/>
            <person name="Nielsen M.R."/>
            <person name="Sondergaard T.E."/>
            <person name="Sorensen J.L."/>
            <person name="Fitzpatrick D.A."/>
            <person name="Frisvad J.C."/>
            <person name="Nielsen K.L."/>
        </authorList>
    </citation>
    <scope>NUCLEOTIDE SEQUENCE</scope>
    <source>
        <strain evidence="1">IBT 20477</strain>
    </source>
</reference>
<evidence type="ECO:0000313" key="1">
    <source>
        <dbReference type="EMBL" id="KAJ5208417.1"/>
    </source>
</evidence>
<gene>
    <name evidence="1" type="ORF">N7449_002796</name>
</gene>
<name>A0A9W9MW07_9EURO</name>
<dbReference type="EMBL" id="JAPQKQ010000002">
    <property type="protein sequence ID" value="KAJ5208417.1"/>
    <property type="molecule type" value="Genomic_DNA"/>
</dbReference>
<dbReference type="OrthoDB" id="10066232at2759"/>
<dbReference type="Proteomes" id="UP001150942">
    <property type="component" value="Unassembled WGS sequence"/>
</dbReference>
<organism evidence="1 2">
    <name type="scientific">Penicillium cf. viridicatum</name>
    <dbReference type="NCBI Taxonomy" id="2972119"/>
    <lineage>
        <taxon>Eukaryota</taxon>
        <taxon>Fungi</taxon>
        <taxon>Dikarya</taxon>
        <taxon>Ascomycota</taxon>
        <taxon>Pezizomycotina</taxon>
        <taxon>Eurotiomycetes</taxon>
        <taxon>Eurotiomycetidae</taxon>
        <taxon>Eurotiales</taxon>
        <taxon>Aspergillaceae</taxon>
        <taxon>Penicillium</taxon>
    </lineage>
</organism>
<accession>A0A9W9MW07</accession>
<proteinExistence type="predicted"/>
<reference evidence="1" key="1">
    <citation type="submission" date="2022-11" db="EMBL/GenBank/DDBJ databases">
        <authorList>
            <person name="Petersen C."/>
        </authorList>
    </citation>
    <scope>NUCLEOTIDE SEQUENCE</scope>
    <source>
        <strain evidence="1">IBT 20477</strain>
    </source>
</reference>
<dbReference type="AlphaFoldDB" id="A0A9W9MW07"/>
<protein>
    <submittedName>
        <fullName evidence="1">Uncharacterized protein</fullName>
    </submittedName>
</protein>
<keyword evidence="2" id="KW-1185">Reference proteome</keyword>